<evidence type="ECO:0000313" key="2">
    <source>
        <dbReference type="EMBL" id="CAE7833822.1"/>
    </source>
</evidence>
<dbReference type="EMBL" id="CAJNJA010048824">
    <property type="protein sequence ID" value="CAE7833822.1"/>
    <property type="molecule type" value="Genomic_DNA"/>
</dbReference>
<evidence type="ECO:0000256" key="1">
    <source>
        <dbReference type="SAM" id="MobiDB-lite"/>
    </source>
</evidence>
<name>A0A812ZPF2_9DINO</name>
<feature type="compositionally biased region" description="Basic and acidic residues" evidence="1">
    <location>
        <begin position="103"/>
        <end position="112"/>
    </location>
</feature>
<keyword evidence="3" id="KW-1185">Reference proteome</keyword>
<feature type="non-terminal residue" evidence="2">
    <location>
        <position position="112"/>
    </location>
</feature>
<accession>A0A812ZPF2</accession>
<sequence length="112" mass="12419">GPAFFLHRNPTVHGLGVAKLPRLPVPLRRCDRPRRLRPCHAPPSLAGPGCMHPAGTPRLDGPLRRRRLRRGEAVGLPARRRRRHLDTRRPGLPSAFPVAPVLEGDRRSHLGG</sequence>
<feature type="non-terminal residue" evidence="2">
    <location>
        <position position="1"/>
    </location>
</feature>
<evidence type="ECO:0000313" key="3">
    <source>
        <dbReference type="Proteomes" id="UP000601435"/>
    </source>
</evidence>
<dbReference type="Proteomes" id="UP000601435">
    <property type="component" value="Unassembled WGS sequence"/>
</dbReference>
<gene>
    <name evidence="2" type="ORF">SNEC2469_LOCUS24981</name>
</gene>
<feature type="region of interest" description="Disordered" evidence="1">
    <location>
        <begin position="34"/>
        <end position="112"/>
    </location>
</feature>
<comment type="caution">
    <text evidence="2">The sequence shown here is derived from an EMBL/GenBank/DDBJ whole genome shotgun (WGS) entry which is preliminary data.</text>
</comment>
<dbReference type="AlphaFoldDB" id="A0A812ZPF2"/>
<proteinExistence type="predicted"/>
<reference evidence="2" key="1">
    <citation type="submission" date="2021-02" db="EMBL/GenBank/DDBJ databases">
        <authorList>
            <person name="Dougan E. K."/>
            <person name="Rhodes N."/>
            <person name="Thang M."/>
            <person name="Chan C."/>
        </authorList>
    </citation>
    <scope>NUCLEOTIDE SEQUENCE</scope>
</reference>
<protein>
    <submittedName>
        <fullName evidence="2">Uncharacterized protein</fullName>
    </submittedName>
</protein>
<organism evidence="2 3">
    <name type="scientific">Symbiodinium necroappetens</name>
    <dbReference type="NCBI Taxonomy" id="1628268"/>
    <lineage>
        <taxon>Eukaryota</taxon>
        <taxon>Sar</taxon>
        <taxon>Alveolata</taxon>
        <taxon>Dinophyceae</taxon>
        <taxon>Suessiales</taxon>
        <taxon>Symbiodiniaceae</taxon>
        <taxon>Symbiodinium</taxon>
    </lineage>
</organism>